<dbReference type="HAMAP" id="MF_01984">
    <property type="entry name" value="ubiX_pad"/>
    <property type="match status" value="1"/>
</dbReference>
<dbReference type="InterPro" id="IPR003382">
    <property type="entry name" value="Flavoprotein"/>
</dbReference>
<feature type="binding site" evidence="5">
    <location>
        <position position="132"/>
    </location>
    <ligand>
        <name>FMN</name>
        <dbReference type="ChEBI" id="CHEBI:58210"/>
    </ligand>
</feature>
<evidence type="ECO:0000313" key="7">
    <source>
        <dbReference type="EMBL" id="WDE98805.1"/>
    </source>
</evidence>
<comment type="catalytic activity">
    <reaction evidence="5">
        <text>dimethylallyl phosphate + FMNH2 = prenylated FMNH2 + phosphate</text>
        <dbReference type="Rhea" id="RHEA:37743"/>
        <dbReference type="ChEBI" id="CHEBI:43474"/>
        <dbReference type="ChEBI" id="CHEBI:57618"/>
        <dbReference type="ChEBI" id="CHEBI:87467"/>
        <dbReference type="ChEBI" id="CHEBI:88052"/>
        <dbReference type="EC" id="2.5.1.129"/>
    </reaction>
</comment>
<keyword evidence="1 5" id="KW-0637">Prenyltransferase</keyword>
<dbReference type="RefSeq" id="WP_274153674.1">
    <property type="nucleotide sequence ID" value="NZ_CP117812.1"/>
</dbReference>
<evidence type="ECO:0000256" key="3">
    <source>
        <dbReference type="ARBA" id="ARBA00022643"/>
    </source>
</evidence>
<gene>
    <name evidence="5" type="primary">ubiX</name>
    <name evidence="7" type="ORF">PQO03_13275</name>
</gene>
<dbReference type="InterPro" id="IPR036551">
    <property type="entry name" value="Flavin_trans-like"/>
</dbReference>
<proteinExistence type="inferred from homology"/>
<dbReference type="PANTHER" id="PTHR43374">
    <property type="entry name" value="FLAVIN PRENYLTRANSFERASE"/>
    <property type="match status" value="1"/>
</dbReference>
<dbReference type="Pfam" id="PF02441">
    <property type="entry name" value="Flavoprotein"/>
    <property type="match status" value="1"/>
</dbReference>
<evidence type="ECO:0000313" key="8">
    <source>
        <dbReference type="Proteomes" id="UP001214250"/>
    </source>
</evidence>
<dbReference type="EMBL" id="CP117812">
    <property type="protein sequence ID" value="WDE98805.1"/>
    <property type="molecule type" value="Genomic_DNA"/>
</dbReference>
<evidence type="ECO:0000256" key="2">
    <source>
        <dbReference type="ARBA" id="ARBA00022630"/>
    </source>
</evidence>
<evidence type="ECO:0000256" key="4">
    <source>
        <dbReference type="ARBA" id="ARBA00022679"/>
    </source>
</evidence>
<comment type="similarity">
    <text evidence="5">Belongs to the UbiX/PAD1 family.</text>
</comment>
<keyword evidence="2 5" id="KW-0285">Flavoprotein</keyword>
<feature type="binding site" evidence="5">
    <location>
        <begin position="12"/>
        <end position="14"/>
    </location>
    <ligand>
        <name>FMN</name>
        <dbReference type="ChEBI" id="CHEBI:58210"/>
    </ligand>
</feature>
<feature type="binding site" evidence="5">
    <location>
        <position position="178"/>
    </location>
    <ligand>
        <name>dimethylallyl phosphate</name>
        <dbReference type="ChEBI" id="CHEBI:88052"/>
    </ligand>
</feature>
<protein>
    <recommendedName>
        <fullName evidence="5">Flavin prenyltransferase UbiX</fullName>
        <ecNumber evidence="5">2.5.1.129</ecNumber>
    </recommendedName>
</protein>
<dbReference type="Proteomes" id="UP001214250">
    <property type="component" value="Chromosome 2"/>
</dbReference>
<dbReference type="Gene3D" id="3.40.50.1950">
    <property type="entry name" value="Flavin prenyltransferase-like"/>
    <property type="match status" value="1"/>
</dbReference>
<organism evidence="7 8">
    <name type="scientific">Lentisphaera profundi</name>
    <dbReference type="NCBI Taxonomy" id="1658616"/>
    <lineage>
        <taxon>Bacteria</taxon>
        <taxon>Pseudomonadati</taxon>
        <taxon>Lentisphaerota</taxon>
        <taxon>Lentisphaeria</taxon>
        <taxon>Lentisphaerales</taxon>
        <taxon>Lentisphaeraceae</taxon>
        <taxon>Lentisphaera</taxon>
    </lineage>
</organism>
<feature type="domain" description="Flavoprotein" evidence="6">
    <location>
        <begin position="4"/>
        <end position="182"/>
    </location>
</feature>
<feature type="binding site" evidence="5">
    <location>
        <position position="38"/>
    </location>
    <ligand>
        <name>FMN</name>
        <dbReference type="ChEBI" id="CHEBI:58210"/>
    </ligand>
</feature>
<name>A0ABY7VX81_9BACT</name>
<dbReference type="EC" id="2.5.1.129" evidence="5"/>
<keyword evidence="4 5" id="KW-0808">Transferase</keyword>
<feature type="binding site" evidence="5">
    <location>
        <position position="162"/>
    </location>
    <ligand>
        <name>dimethylallyl phosphate</name>
        <dbReference type="ChEBI" id="CHEBI:88052"/>
    </ligand>
</feature>
<evidence type="ECO:0000256" key="1">
    <source>
        <dbReference type="ARBA" id="ARBA00022602"/>
    </source>
</evidence>
<keyword evidence="8" id="KW-1185">Reference proteome</keyword>
<keyword evidence="3 5" id="KW-0288">FMN</keyword>
<evidence type="ECO:0000256" key="5">
    <source>
        <dbReference type="HAMAP-Rule" id="MF_01984"/>
    </source>
</evidence>
<dbReference type="NCBIfam" id="TIGR00421">
    <property type="entry name" value="ubiX_pad"/>
    <property type="match status" value="1"/>
</dbReference>
<dbReference type="InterPro" id="IPR004507">
    <property type="entry name" value="UbiX-like"/>
</dbReference>
<dbReference type="PANTHER" id="PTHR43374:SF1">
    <property type="entry name" value="FLAVIN PRENYLTRANSFERASE PAD1, MITOCHONDRIAL"/>
    <property type="match status" value="1"/>
</dbReference>
<evidence type="ECO:0000259" key="6">
    <source>
        <dbReference type="Pfam" id="PF02441"/>
    </source>
</evidence>
<comment type="function">
    <text evidence="5">Flavin prenyltransferase that catalyzes the synthesis of the prenylated FMN cofactor (prenyl-FMN) for 4-hydroxy-3-polyprenylbenzoic acid decarboxylase UbiD. The prenyltransferase is metal-independent and links a dimethylallyl moiety from dimethylallyl monophosphate (DMAP) to the flavin N5 and C6 atoms of FMN.</text>
</comment>
<accession>A0ABY7VX81</accession>
<reference evidence="7 8" key="1">
    <citation type="submission" date="2023-02" db="EMBL/GenBank/DDBJ databases">
        <title>Genome sequence of Lentisphaera profundi SAORIC-696.</title>
        <authorList>
            <person name="Kim e."/>
            <person name="Cho J.-C."/>
            <person name="Choi A."/>
            <person name="Kang I."/>
        </authorList>
    </citation>
    <scope>NUCLEOTIDE SEQUENCE [LARGE SCALE GENOMIC DNA]</scope>
    <source>
        <strain evidence="7 8">SAORIC-696</strain>
    </source>
</reference>
<sequence>MSQKTYILAISGASGSYFAKTCLKSMVQTGAKVFLVASPTAKQIWLEEMNEGSLEDFIKTFSPDEQALIQHENIKNLSAAISSGSFRHDGMIIMPCSAKCLAAIANGFSSNLIERAADVCLKERFPLVIGLRETPLSAIHLENALKLSRIGAQIVPCIPGFYHGDNSFEGMVNFVAGKALDQINIDHKLFKRWKEDDHA</sequence>
<dbReference type="SUPFAM" id="SSF52507">
    <property type="entry name" value="Homo-oligomeric flavin-containing Cys decarboxylases, HFCD"/>
    <property type="match status" value="1"/>
</dbReference>
<comment type="caution">
    <text evidence="5">Lacks conserved residue(s) required for the propagation of feature annotation.</text>
</comment>